<feature type="compositionally biased region" description="Basic and acidic residues" evidence="14">
    <location>
        <begin position="1"/>
        <end position="18"/>
    </location>
</feature>
<evidence type="ECO:0000256" key="1">
    <source>
        <dbReference type="ARBA" id="ARBA00004611"/>
    </source>
</evidence>
<dbReference type="OrthoDB" id="10262874at2759"/>
<proteinExistence type="inferred from homology"/>
<feature type="region of interest" description="Disordered" evidence="14">
    <location>
        <begin position="432"/>
        <end position="463"/>
    </location>
</feature>
<evidence type="ECO:0000259" key="15">
    <source>
        <dbReference type="Pfam" id="PF01841"/>
    </source>
</evidence>
<feature type="compositionally biased region" description="Polar residues" evidence="14">
    <location>
        <begin position="32"/>
        <end position="43"/>
    </location>
</feature>
<dbReference type="SUPFAM" id="SSF54001">
    <property type="entry name" value="Cysteine proteinases"/>
    <property type="match status" value="1"/>
</dbReference>
<evidence type="ECO:0000256" key="11">
    <source>
        <dbReference type="ARBA" id="ARBA00023273"/>
    </source>
</evidence>
<keyword evidence="5" id="KW-0221">Differentiation</keyword>
<feature type="region of interest" description="Disordered" evidence="14">
    <location>
        <begin position="1"/>
        <end position="56"/>
    </location>
</feature>
<comment type="similarity">
    <text evidence="2">Belongs to the DRC7 family.</text>
</comment>
<keyword evidence="20" id="KW-1185">Reference proteome</keyword>
<keyword evidence="6" id="KW-0282">Flagellum</keyword>
<evidence type="ECO:0000256" key="4">
    <source>
        <dbReference type="ARBA" id="ARBA00022490"/>
    </source>
</evidence>
<keyword evidence="4" id="KW-0963">Cytoplasm</keyword>
<organism evidence="19 20">
    <name type="scientific">Chytriomyces confervae</name>
    <dbReference type="NCBI Taxonomy" id="246404"/>
    <lineage>
        <taxon>Eukaryota</taxon>
        <taxon>Fungi</taxon>
        <taxon>Fungi incertae sedis</taxon>
        <taxon>Chytridiomycota</taxon>
        <taxon>Chytridiomycota incertae sedis</taxon>
        <taxon>Chytridiomycetes</taxon>
        <taxon>Chytridiales</taxon>
        <taxon>Chytriomycetaceae</taxon>
        <taxon>Chytriomyces</taxon>
    </lineage>
</organism>
<evidence type="ECO:0000256" key="2">
    <source>
        <dbReference type="ARBA" id="ARBA00010738"/>
    </source>
</evidence>
<dbReference type="PANTHER" id="PTHR35249:SF2">
    <property type="entry name" value="DYNEIN REGULATORY COMPLEX SUBUNIT 7"/>
    <property type="match status" value="1"/>
</dbReference>
<reference evidence="19 20" key="1">
    <citation type="journal article" date="2019" name="Sci. Rep.">
        <title>Comparative genomics of chytrid fungi reveal insights into the obligate biotrophic and pathogenic lifestyle of Synchytrium endobioticum.</title>
        <authorList>
            <person name="van de Vossenberg B.T.L.H."/>
            <person name="Warris S."/>
            <person name="Nguyen H.D.T."/>
            <person name="van Gent-Pelzer M.P.E."/>
            <person name="Joly D.L."/>
            <person name="van de Geest H.C."/>
            <person name="Bonants P.J.M."/>
            <person name="Smith D.S."/>
            <person name="Levesque C.A."/>
            <person name="van der Lee T.A.J."/>
        </authorList>
    </citation>
    <scope>NUCLEOTIDE SEQUENCE [LARGE SCALE GENOMIC DNA]</scope>
    <source>
        <strain evidence="19 20">CBS 675.73</strain>
    </source>
</reference>
<dbReference type="Proteomes" id="UP000320333">
    <property type="component" value="Unassembled WGS sequence"/>
</dbReference>
<dbReference type="InterPro" id="IPR056292">
    <property type="entry name" value="DRC7_C"/>
</dbReference>
<feature type="domain" description="Dynein regulatory complex subunit 7 C-terminal" evidence="18">
    <location>
        <begin position="803"/>
        <end position="906"/>
    </location>
</feature>
<dbReference type="Pfam" id="PF01841">
    <property type="entry name" value="Transglut_core"/>
    <property type="match status" value="1"/>
</dbReference>
<evidence type="ECO:0000256" key="14">
    <source>
        <dbReference type="SAM" id="MobiDB-lite"/>
    </source>
</evidence>
<keyword evidence="9" id="KW-0969">Cilium</keyword>
<keyword evidence="10" id="KW-0206">Cytoskeleton</keyword>
<dbReference type="GO" id="GO:0031514">
    <property type="term" value="C:motile cilium"/>
    <property type="evidence" value="ECO:0007669"/>
    <property type="project" value="TreeGrafter"/>
</dbReference>
<dbReference type="STRING" id="246404.A0A507FP55"/>
<name>A0A507FP55_9FUNG</name>
<keyword evidence="8" id="KW-0175">Coiled coil</keyword>
<evidence type="ECO:0000259" key="16">
    <source>
        <dbReference type="Pfam" id="PF24656"/>
    </source>
</evidence>
<dbReference type="Gene3D" id="3.10.620.30">
    <property type="match status" value="1"/>
</dbReference>
<evidence type="ECO:0000256" key="5">
    <source>
        <dbReference type="ARBA" id="ARBA00022782"/>
    </source>
</evidence>
<feature type="compositionally biased region" description="Basic and acidic residues" evidence="14">
    <location>
        <begin position="45"/>
        <end position="54"/>
    </location>
</feature>
<keyword evidence="11" id="KW-0966">Cell projection</keyword>
<feature type="compositionally biased region" description="Acidic residues" evidence="14">
    <location>
        <begin position="448"/>
        <end position="462"/>
    </location>
</feature>
<sequence length="907" mass="103658">MDEPVEKAESVASLHEEAGGGNPGEEEDAVSMGSNSANTNVVNNDPHDSAEGKELNPNVEQDISKAVSGEPGVTAELEAEEGGSSVDIHEQYYIEQKEKRKKALQQQLLDRTRVRSSYYTTSRKEALVLQYVENFNRQYVQLYPARKDLFLTPANEFNVKKFVCTTIRPTQPAFKELYDYRSCAKFIADYLTYEPLDPPHELPQSLPSPTYTLKVQCGNCFDYSVLLVSLLRGFGYDAFVVSGYASRDITTLDETKTESDTIGVPSPKESVDSAPPEKDGPAEKAAKAAESSSKYKVKPPRMLHSHFLISQDEKAKLQAQKDLENQRLAMEREKARMVEDDDELKGLRIHAWVLVLPGKREVAEAFFIEASTGRIYSTDNDNYLGVESVFSSTNYWVNMQVCYDGLKGIHFDLGDNSKWEFVLLDNTQPSSYGSHAAGNGAGKKEDNGSDDEDDNEGEENSEILDLPPSWVDRISITKEQFESKCPAGSKSMLYKNARVETFAEYHRLDGMVSRYTFFADEPRGFYGEIREFFNNRRDKLRQRLRVPYTGKIHEFFDPGRHHGLKEHIIVEGKTTEIHFYPHSRSDGLVKRLEKEDKIIQYFTEREDNLVYRSVRYDSDSFDDGKDEKMILKMTEKFERNKASPAHEDAAKKTYFSRDEKIRVVYHLEDGRIIASYREFKKPNADQKASTLETPISFEVNPYLKPPKKQHLYAQLCNLIRSEQACIQAIKNSEREVAEILQARNSEEKEISLVIPVYDTIRNNTKVVSVEEKENHKGEEEESKATDLDYLSPFLVNYPNQYALTRSEAAAVKDACLKSVKERLIEKANIIQSRLEEVTAEYQRHQLSYSRNADSMTVEETDDYVKFCNESLFRIQILEKRLAKHKEAAPEKYIELDARLKADTRLNA</sequence>
<feature type="region of interest" description="Disordered" evidence="14">
    <location>
        <begin position="255"/>
        <end position="297"/>
    </location>
</feature>
<dbReference type="GO" id="GO:0030154">
    <property type="term" value="P:cell differentiation"/>
    <property type="evidence" value="ECO:0007669"/>
    <property type="project" value="UniProtKB-KW"/>
</dbReference>
<dbReference type="Pfam" id="PF24656">
    <property type="entry name" value="CEPT76_peptidase"/>
    <property type="match status" value="1"/>
</dbReference>
<dbReference type="AlphaFoldDB" id="A0A507FP55"/>
<protein>
    <recommendedName>
        <fullName evidence="3">Dynein regulatory complex subunit 7</fullName>
    </recommendedName>
    <alternativeName>
        <fullName evidence="12">Coiled-coil domain-containing protein 135</fullName>
    </alternativeName>
    <alternativeName>
        <fullName evidence="13">Coiled-coil domain-containing protein lobo homolog</fullName>
    </alternativeName>
</protein>
<dbReference type="GO" id="GO:0048870">
    <property type="term" value="P:cell motility"/>
    <property type="evidence" value="ECO:0007669"/>
    <property type="project" value="TreeGrafter"/>
</dbReference>
<evidence type="ECO:0000259" key="17">
    <source>
        <dbReference type="Pfam" id="PF24667"/>
    </source>
</evidence>
<gene>
    <name evidence="19" type="ORF">CcCBS67573_g01933</name>
</gene>
<evidence type="ECO:0000256" key="7">
    <source>
        <dbReference type="ARBA" id="ARBA00022871"/>
    </source>
</evidence>
<dbReference type="InterPro" id="IPR002931">
    <property type="entry name" value="Transglutaminase-like"/>
</dbReference>
<comment type="subcellular location">
    <subcellularLocation>
        <location evidence="1">Cytoplasm</location>
        <location evidence="1">Cytoskeleton</location>
        <location evidence="1">Flagellum axoneme</location>
    </subcellularLocation>
</comment>
<evidence type="ECO:0000256" key="12">
    <source>
        <dbReference type="ARBA" id="ARBA00031627"/>
    </source>
</evidence>
<evidence type="ECO:0000256" key="9">
    <source>
        <dbReference type="ARBA" id="ARBA00023069"/>
    </source>
</evidence>
<evidence type="ECO:0000313" key="20">
    <source>
        <dbReference type="Proteomes" id="UP000320333"/>
    </source>
</evidence>
<dbReference type="Pfam" id="PF24667">
    <property type="entry name" value="MORN_DRC7"/>
    <property type="match status" value="1"/>
</dbReference>
<accession>A0A507FP55</accession>
<dbReference type="InterPro" id="IPR033551">
    <property type="entry name" value="DRC7/lobo"/>
</dbReference>
<dbReference type="InterPro" id="IPR056290">
    <property type="entry name" value="CEPT76/DRC7_peptidase-like_dom"/>
</dbReference>
<comment type="caution">
    <text evidence="19">The sequence shown here is derived from an EMBL/GenBank/DDBJ whole genome shotgun (WGS) entry which is preliminary data.</text>
</comment>
<evidence type="ECO:0000256" key="6">
    <source>
        <dbReference type="ARBA" id="ARBA00022846"/>
    </source>
</evidence>
<evidence type="ECO:0000313" key="19">
    <source>
        <dbReference type="EMBL" id="TPX76807.1"/>
    </source>
</evidence>
<evidence type="ECO:0000259" key="18">
    <source>
        <dbReference type="Pfam" id="PF24671"/>
    </source>
</evidence>
<evidence type="ECO:0000256" key="13">
    <source>
        <dbReference type="ARBA" id="ARBA00031733"/>
    </source>
</evidence>
<dbReference type="Pfam" id="PF24671">
    <property type="entry name" value="DRC7_C"/>
    <property type="match status" value="1"/>
</dbReference>
<feature type="domain" description="Dynein regulatory complex subunit 7 MORN" evidence="17">
    <location>
        <begin position="486"/>
        <end position="754"/>
    </location>
</feature>
<feature type="domain" description="Transglutaminase-like" evidence="15">
    <location>
        <begin position="180"/>
        <end position="248"/>
    </location>
</feature>
<evidence type="ECO:0000256" key="10">
    <source>
        <dbReference type="ARBA" id="ARBA00023212"/>
    </source>
</evidence>
<dbReference type="InterPro" id="IPR056291">
    <property type="entry name" value="MORN_DRC7"/>
</dbReference>
<dbReference type="EMBL" id="QEAP01000036">
    <property type="protein sequence ID" value="TPX76807.1"/>
    <property type="molecule type" value="Genomic_DNA"/>
</dbReference>
<dbReference type="PANTHER" id="PTHR35249">
    <property type="entry name" value="DYNEIN REGULATORY COMPLEX SUBUNIT 7"/>
    <property type="match status" value="1"/>
</dbReference>
<evidence type="ECO:0000256" key="8">
    <source>
        <dbReference type="ARBA" id="ARBA00023054"/>
    </source>
</evidence>
<keyword evidence="7" id="KW-0744">Spermatogenesis</keyword>
<evidence type="ECO:0000256" key="3">
    <source>
        <dbReference type="ARBA" id="ARBA00021303"/>
    </source>
</evidence>
<feature type="domain" description="CEP76/DRC7 peptidase-like" evidence="16">
    <location>
        <begin position="350"/>
        <end position="420"/>
    </location>
</feature>
<dbReference type="InterPro" id="IPR038765">
    <property type="entry name" value="Papain-like_cys_pep_sf"/>
</dbReference>
<feature type="compositionally biased region" description="Basic and acidic residues" evidence="14">
    <location>
        <begin position="269"/>
        <end position="287"/>
    </location>
</feature>